<keyword evidence="3" id="KW-0732">Signal</keyword>
<evidence type="ECO:0000256" key="1">
    <source>
        <dbReference type="ARBA" id="ARBA00007257"/>
    </source>
</evidence>
<dbReference type="SUPFAM" id="SSF49464">
    <property type="entry name" value="Carboxypeptidase regulatory domain-like"/>
    <property type="match status" value="10"/>
</dbReference>
<reference evidence="4 5" key="1">
    <citation type="submission" date="2022-01" db="EMBL/GenBank/DDBJ databases">
        <title>Alkalihalobacillus sp. EGI L200015, a novel bacterium isolated from a salt lake sediment.</title>
        <authorList>
            <person name="Gao L."/>
            <person name="Fang B.-Z."/>
            <person name="Li W.-J."/>
        </authorList>
    </citation>
    <scope>NUCLEOTIDE SEQUENCE [LARGE SCALE GENOMIC DNA]</scope>
    <source>
        <strain evidence="4 5">KCTC 12718</strain>
    </source>
</reference>
<evidence type="ECO:0000256" key="2">
    <source>
        <dbReference type="ARBA" id="ARBA00022525"/>
    </source>
</evidence>
<dbReference type="Proteomes" id="UP001649381">
    <property type="component" value="Unassembled WGS sequence"/>
</dbReference>
<dbReference type="SUPFAM" id="SSF49478">
    <property type="entry name" value="Cna protein B-type domain"/>
    <property type="match status" value="4"/>
</dbReference>
<gene>
    <name evidence="4" type="ORF">L2716_07100</name>
</gene>
<evidence type="ECO:0000313" key="5">
    <source>
        <dbReference type="Proteomes" id="UP001649381"/>
    </source>
</evidence>
<dbReference type="InterPro" id="IPR008969">
    <property type="entry name" value="CarboxyPept-like_regulatory"/>
</dbReference>
<sequence length="3431" mass="359965">MPFPKNNQFTPIRVGGIPYADVIKDMNPASTDIVGNGSFPSFYFAYDTINVYFRMRVRSDPRNKSKTSFANFAWGVLLNTTGVAGTYDWLLAVNGRKNRVNLVQNVDKKFNSWNDKAEGTNGKGEPNYSRQIINFDVARVVQADTTFGNTQNYFIDFLIPASTFFSFLEVSPEDAVQMIAFTATNNNNYNKDSLRRSEGFQFKDALSNPVTIDSGNVKAQLEISKEMTSGPTEPIAGQDYEWSGKITLTNIGKSQATIVNVVDVVALDVVSGFTVTSISQGSTAFNQGMKTLTWTVGDLEAGESATLNFVENGSFYTSGNQVLNVATAIGYDLFTGGELVPVRKPIAVDVQATGGVAGNVLNQVNGLPEGEVTVRLLSGATEVAVTETNSAGDYNFSTVNPGSYNLEFSKPDFTTSNRVVVVTEDNVTIVNQYLDPLLGNLEGTVTSSGGSAIESAEVFMMNNVGDIVSKATTSPTGQYTLNNIQPGHYVLTATADNFQSNSIGKEIVSNSTTTENFVLISNPGTVQGEIAGNGTPLSSATVDIIGSTGLIVASTTTDGAGQYVINQLAPGSYRLRSSKSSFQTFNIGFAVLAGQTVEVNLDLLPNPGSLSGTVKDDDTGDLLQGSSIKVTNSFGLTCAHATTDLNGEYFVEALAPGNYAVSCASQGHGTENIGAYIKSDQNTNLSISLKRLTGVLAGTVLSDGTPISGAKIDVVSNNVVISKTVSDENGSYIINGLTPGRYTIIFTAEGYSTTTLGAIIENNQTFSLNAELKTLFGSITGTVTDIEGNVLPGAVLLINNSDSDVLVSRRVTNSNGNYSVGELNPGSYIVTASFNNYQSLLGGTIITSGDQSELDFSLSPDPSSVEGTIYNEETDEPIMGVSILMQLIDSNGVVLATTFSNIDGEFIFENVLPNTYTVNASTDGFRSSYASVKTEPGQVSTTRIELVPIPGFITGTLTDEDTELPIGGATITISNALGFQVDSMLTSADGQFLSMGLPAGIYTLAVVAKGYETNLVGEIVPWGFTKSIDIQLKANPGSIKGTITPAADNLVVQLFSLDNQLINSTAADPSGVYEFQNLAQGNYILKAAALNYSIACTGAYVEAGNETIVPMTIKPNPGTISGNIVNDIGETLPNTTISLLDVNETPIAYGNTDINGNYFIGNVPPGSYALIAKLMMHTTTTGTVTVNPGQEVTDVDFVMDRKRGIISGGVSDSITGKVVTGASILLRNSLGILIKNATTDQFGKFLFFNIGPDSYTVTSSAPNYSTEINGVIVQSGETSGLNVRLRSLVGNISGQVVDENGNPIGGDNVQVKLMGANRELLQALLASPDGSFIIPSLSEGTYQVSATLEGYTSNLVSVIITPGEVSNVKVQLSPILTTLQGTVFNSETGEPISGTAVTLSLTKNTGVFVTNQYPSNEGVFIFDSISPGIYLLNVNAEGYGNQVLTLTVPEEGTTIDVPLLRNPGAITGYVTNQLSSEPLTNAVVTIVNQGKTLENNVVSDSFGQFTFPNLSPGRYRALVTAGGFSSQSATFDVLSDQTTSLSFILTPEPGDLIGTVTSTVTGEPIASVNIQVRYLTPTGPVYASTLTDEQGVFRTQGLYAGTYTVIAFSEERFGSSSASVVVPANGTRTIDFALEPFPSTAEGTIRDEITGEPVENVFVRLLDIHGSSIQVVNSDRDGFYRFSGFTSSQYLISAISPDYQRVQVSVNPQPGETVVADLFFTPEPGRISGLILDIETGSPLVGAQVEVYSPGSTVPVARRTAGASGNFLIEGVAPGTFTINAYTLNYSQEIKGIVVEPNDTTDLEFRLAPDPVSVSGTAVDENGHPLANVSVRIIDRHEVEIGNGISDIDGNFAIGNLPNGSYTIIAGIDDYAEFTTGISVPPGGEFVGLEVVMIQLGGTFSGKVVSTETSEGIAGVLVSVSTPEGIPIISTNSDPNGDFVSPLLSPGMYTVIASSPYFIQDQTGVIIVSNETSNVSFALQGIGGTIKGAAVTVNGEPITNNSVTIRLLNDNGALLQTLQAKSDGTFEILNLPQGTYQVNVNAEGFQTATVGSIVVNGEVTNLITPLTLAGGSIEGTIVDSETGLSIPGSFVEVSDVNGVLVTTITSDQNGEFILPDVKVGPLNIKGIAPSYGASTIGVIVEPGEISSIQLSLTLITGSLSGVVIDPDGTPIGNSTVLLNDATNTSVSTVITGTDGSYEILQLVPGDYTLNADANRFGSNIVSGTILPDQESVVDIVLIPDGGIVQGTIKNKVNDEPLIGASLELRSVSPFGPVINTVLTDSDGNYNFGTISVGTYTIVVTMNNFGSETGSILVENAVTHTHDFNLSPNPSSVQGTISTDGVPIMKTVVKLVNVTGTNVAEVQTDEQGRFLIQNFNAGTYSLLVSNPDYQAATKGFTVKEGETATTDFDLTALPGVIKGTIVDEQTGLPIGGAVIQIVFGDSVQPIDRAITDPSGNYVIDGLAPGGYTVSMTTPNYNTFMSGATVTPNDTIQIDGLLGPNPGVATGTVSGPEGPITGATIKVIDVNGTVIGSAVSDGSGSFSIGNLPVGTFAVTVVAQDHHSDTQGITISPGEVESMEFSLNTQPGSIIGKIRDQNGNPLPGTVINVLLNGLIISSVVTDEDGDYTFENLQPNSYQVSSNKPGYAVSSIGAVVNSNEVATANATLTSVSGSINGTVTDQDGNPIRNQSIFVNLFDQNNSFITSVLAQPDGTYTITNVLEGNYILTTTTEGYSPNTFSIPVESGEVSELDLLLTPQGGTLSVQVIENPTSIPLPGVITDVYNDTGIPITSGITDQDGSLKVENLEEGLVVISAAAPNYTNATQSAIIENGAIAEALLAISPETSNLVGVITDPNGNPIAGATIQIMDSKRSVVTTVLTQSDGGYAVFDLALGIYTMLINSPGYEQQSLSADIKSGESTVTNLNLAFSPGNVEGVVTDAETGSFLARTNVELRLISTSGPVVASTITDAQGNYRFTDVTSGNYTIVATHRVYGNDSTTIAVEPNMTTFADLQLIRKTASVACTVRNSESDEPLPNTLLRIASQNGTVVAEMQTDLKGEILYEGLQPGKYSMAAINRDYRSEITSFTADPGEPTRLIYNLVALPSQFTGIVTDASTGIPIVGAIVEAYDLLDRPVAVALTNIEGAYTIPALSDGTYTLRATAQGYGAAARLSTLIVNDTNIENFALLPNPATVSGTVISSGNGPLKDAAVSVFNVDGTVVGNTSTNTDGTYFIGNLNAGQYSVSADADGYLEENIKLSLTNGEEKTGVDFNLKPGANGDIVGQVSDSTTGLPLSDVFIQLLTRNDELIDEVTTNAEGVFSFLGTPAGSYELRATISGYDPYSTLVELRDEEELLLLISLVALKREPSYPGAQQFYIVSGGKVISLNNGTLPTIFTLVEKNDDETCATFSYVEAVGGVNTKRFILFDLTQITLIRV</sequence>
<dbReference type="Gene3D" id="2.60.40.1120">
    <property type="entry name" value="Carboxypeptidase-like, regulatory domain"/>
    <property type="match status" value="33"/>
</dbReference>
<dbReference type="RefSeq" id="WP_236333135.1">
    <property type="nucleotide sequence ID" value="NZ_JAKIJS010000001.1"/>
</dbReference>
<dbReference type="InterPro" id="IPR013784">
    <property type="entry name" value="Carb-bd-like_fold"/>
</dbReference>
<accession>A0ABS9H083</accession>
<evidence type="ECO:0000256" key="3">
    <source>
        <dbReference type="ARBA" id="ARBA00022729"/>
    </source>
</evidence>
<name>A0ABS9H083_9BACL</name>
<dbReference type="PANTHER" id="PTHR36108">
    <property type="entry name" value="COLOSSIN-B-RELATED"/>
    <property type="match status" value="1"/>
</dbReference>
<protein>
    <submittedName>
        <fullName evidence="4">Carboxypeptidase regulatory-like domain-containing protein</fullName>
    </submittedName>
</protein>
<dbReference type="Pfam" id="PF13620">
    <property type="entry name" value="CarboxypepD_reg"/>
    <property type="match status" value="32"/>
</dbReference>
<comment type="similarity">
    <text evidence="1">Belongs to the serine-aspartate repeat-containing protein (SDr) family.</text>
</comment>
<dbReference type="PANTHER" id="PTHR36108:SF13">
    <property type="entry name" value="COLOSSIN-B-RELATED"/>
    <property type="match status" value="1"/>
</dbReference>
<evidence type="ECO:0000313" key="4">
    <source>
        <dbReference type="EMBL" id="MCF6137491.1"/>
    </source>
</evidence>
<organism evidence="4 5">
    <name type="scientific">Pseudalkalibacillus berkeleyi</name>
    <dbReference type="NCBI Taxonomy" id="1069813"/>
    <lineage>
        <taxon>Bacteria</taxon>
        <taxon>Bacillati</taxon>
        <taxon>Bacillota</taxon>
        <taxon>Bacilli</taxon>
        <taxon>Bacillales</taxon>
        <taxon>Fictibacillaceae</taxon>
        <taxon>Pseudalkalibacillus</taxon>
    </lineage>
</organism>
<comment type="caution">
    <text evidence="4">The sequence shown here is derived from an EMBL/GenBank/DDBJ whole genome shotgun (WGS) entry which is preliminary data.</text>
</comment>
<dbReference type="SUPFAM" id="SSF49452">
    <property type="entry name" value="Starch-binding domain-like"/>
    <property type="match status" value="21"/>
</dbReference>
<keyword evidence="2" id="KW-0964">Secreted</keyword>
<proteinExistence type="inferred from homology"/>
<keyword evidence="5" id="KW-1185">Reference proteome</keyword>
<dbReference type="EMBL" id="JAKIJS010000001">
    <property type="protein sequence ID" value="MCF6137491.1"/>
    <property type="molecule type" value="Genomic_DNA"/>
</dbReference>